<name>A0ACB9Z029_9PEZI</name>
<comment type="caution">
    <text evidence="1">The sequence shown here is derived from an EMBL/GenBank/DDBJ whole genome shotgun (WGS) entry which is preliminary data.</text>
</comment>
<protein>
    <submittedName>
        <fullName evidence="1">Uncharacterized protein</fullName>
    </submittedName>
</protein>
<proteinExistence type="predicted"/>
<evidence type="ECO:0000313" key="2">
    <source>
        <dbReference type="Proteomes" id="UP001497700"/>
    </source>
</evidence>
<sequence length="111" mass="13133">MLLFCPQCSNILTVSPSPETGHNRFECRTCPYSHAIEKRWYQRREFKHKEREEIFGGPEAWDNADKSNTQCNNSSCDGREAAFYQVQIRSADEPMTSFYRCMKCGHRWREN</sequence>
<gene>
    <name evidence="1" type="ORF">F4820DRAFT_448595</name>
</gene>
<organism evidence="1 2">
    <name type="scientific">Hypoxylon rubiginosum</name>
    <dbReference type="NCBI Taxonomy" id="110542"/>
    <lineage>
        <taxon>Eukaryota</taxon>
        <taxon>Fungi</taxon>
        <taxon>Dikarya</taxon>
        <taxon>Ascomycota</taxon>
        <taxon>Pezizomycotina</taxon>
        <taxon>Sordariomycetes</taxon>
        <taxon>Xylariomycetidae</taxon>
        <taxon>Xylariales</taxon>
        <taxon>Hypoxylaceae</taxon>
        <taxon>Hypoxylon</taxon>
    </lineage>
</organism>
<dbReference type="Proteomes" id="UP001497700">
    <property type="component" value="Unassembled WGS sequence"/>
</dbReference>
<keyword evidence="2" id="KW-1185">Reference proteome</keyword>
<accession>A0ACB9Z029</accession>
<evidence type="ECO:0000313" key="1">
    <source>
        <dbReference type="EMBL" id="KAI4864841.1"/>
    </source>
</evidence>
<reference evidence="1 2" key="1">
    <citation type="journal article" date="2022" name="New Phytol.">
        <title>Ecological generalism drives hyperdiversity of secondary metabolite gene clusters in xylarialean endophytes.</title>
        <authorList>
            <person name="Franco M.E.E."/>
            <person name="Wisecaver J.H."/>
            <person name="Arnold A.E."/>
            <person name="Ju Y.M."/>
            <person name="Slot J.C."/>
            <person name="Ahrendt S."/>
            <person name="Moore L.P."/>
            <person name="Eastman K.E."/>
            <person name="Scott K."/>
            <person name="Konkel Z."/>
            <person name="Mondo S.J."/>
            <person name="Kuo A."/>
            <person name="Hayes R.D."/>
            <person name="Haridas S."/>
            <person name="Andreopoulos B."/>
            <person name="Riley R."/>
            <person name="LaButti K."/>
            <person name="Pangilinan J."/>
            <person name="Lipzen A."/>
            <person name="Amirebrahimi M."/>
            <person name="Yan J."/>
            <person name="Adam C."/>
            <person name="Keymanesh K."/>
            <person name="Ng V."/>
            <person name="Louie K."/>
            <person name="Northen T."/>
            <person name="Drula E."/>
            <person name="Henrissat B."/>
            <person name="Hsieh H.M."/>
            <person name="Youens-Clark K."/>
            <person name="Lutzoni F."/>
            <person name="Miadlikowska J."/>
            <person name="Eastwood D.C."/>
            <person name="Hamelin R.C."/>
            <person name="Grigoriev I.V."/>
            <person name="U'Ren J.M."/>
        </authorList>
    </citation>
    <scope>NUCLEOTIDE SEQUENCE [LARGE SCALE GENOMIC DNA]</scope>
    <source>
        <strain evidence="1 2">CBS 119005</strain>
    </source>
</reference>
<dbReference type="EMBL" id="MU393480">
    <property type="protein sequence ID" value="KAI4864841.1"/>
    <property type="molecule type" value="Genomic_DNA"/>
</dbReference>